<dbReference type="AlphaFoldDB" id="A0A8H6G5N9"/>
<feature type="compositionally biased region" description="Basic and acidic residues" evidence="7">
    <location>
        <begin position="1"/>
        <end position="16"/>
    </location>
</feature>
<feature type="domain" description="Major facilitator superfamily (MFS) profile" evidence="9">
    <location>
        <begin position="72"/>
        <end position="566"/>
    </location>
</feature>
<feature type="transmembrane region" description="Helical" evidence="8">
    <location>
        <begin position="195"/>
        <end position="218"/>
    </location>
</feature>
<feature type="transmembrane region" description="Helical" evidence="8">
    <location>
        <begin position="107"/>
        <end position="125"/>
    </location>
</feature>
<evidence type="ECO:0000256" key="7">
    <source>
        <dbReference type="SAM" id="MobiDB-lite"/>
    </source>
</evidence>
<feature type="transmembrane region" description="Helical" evidence="8">
    <location>
        <begin position="137"/>
        <end position="156"/>
    </location>
</feature>
<feature type="transmembrane region" description="Helical" evidence="8">
    <location>
        <begin position="434"/>
        <end position="455"/>
    </location>
</feature>
<dbReference type="PANTHER" id="PTHR23501:SF12">
    <property type="entry name" value="MAJOR FACILITATOR SUPERFAMILY (MFS) PROFILE DOMAIN-CONTAINING PROTEIN-RELATED"/>
    <property type="match status" value="1"/>
</dbReference>
<evidence type="ECO:0000256" key="2">
    <source>
        <dbReference type="ARBA" id="ARBA00007520"/>
    </source>
</evidence>
<reference evidence="10 11" key="1">
    <citation type="journal article" date="2020" name="Genomics">
        <title>Complete, high-quality genomes from long-read metagenomic sequencing of two wolf lichen thalli reveals enigmatic genome architecture.</title>
        <authorList>
            <person name="McKenzie S.K."/>
            <person name="Walston R.F."/>
            <person name="Allen J.L."/>
        </authorList>
    </citation>
    <scope>NUCLEOTIDE SEQUENCE [LARGE SCALE GENOMIC DNA]</scope>
    <source>
        <strain evidence="10">WasteWater2</strain>
    </source>
</reference>
<dbReference type="GeneID" id="59282506"/>
<evidence type="ECO:0000256" key="1">
    <source>
        <dbReference type="ARBA" id="ARBA00004141"/>
    </source>
</evidence>
<feature type="region of interest" description="Disordered" evidence="7">
    <location>
        <begin position="1"/>
        <end position="47"/>
    </location>
</feature>
<organism evidence="10 11">
    <name type="scientific">Letharia columbiana</name>
    <dbReference type="NCBI Taxonomy" id="112416"/>
    <lineage>
        <taxon>Eukaryota</taxon>
        <taxon>Fungi</taxon>
        <taxon>Dikarya</taxon>
        <taxon>Ascomycota</taxon>
        <taxon>Pezizomycotina</taxon>
        <taxon>Lecanoromycetes</taxon>
        <taxon>OSLEUM clade</taxon>
        <taxon>Lecanoromycetidae</taxon>
        <taxon>Lecanorales</taxon>
        <taxon>Lecanorineae</taxon>
        <taxon>Parmeliaceae</taxon>
        <taxon>Letharia</taxon>
    </lineage>
</organism>
<accession>A0A8H6G5N9</accession>
<dbReference type="FunFam" id="1.20.1250.20:FF:000429">
    <property type="entry name" value="MFS drug efflux transporter, putative"/>
    <property type="match status" value="1"/>
</dbReference>
<dbReference type="Gene3D" id="1.20.1250.20">
    <property type="entry name" value="MFS general substrate transporter like domains"/>
    <property type="match status" value="2"/>
</dbReference>
<keyword evidence="3" id="KW-0813">Transport</keyword>
<feature type="transmembrane region" description="Helical" evidence="8">
    <location>
        <begin position="267"/>
        <end position="293"/>
    </location>
</feature>
<feature type="transmembrane region" description="Helical" evidence="8">
    <location>
        <begin position="338"/>
        <end position="360"/>
    </location>
</feature>
<dbReference type="InterPro" id="IPR011701">
    <property type="entry name" value="MFS"/>
</dbReference>
<dbReference type="InterPro" id="IPR020846">
    <property type="entry name" value="MFS_dom"/>
</dbReference>
<evidence type="ECO:0000256" key="6">
    <source>
        <dbReference type="ARBA" id="ARBA00023136"/>
    </source>
</evidence>
<gene>
    <name evidence="10" type="ORF">HO173_000828</name>
</gene>
<keyword evidence="5 8" id="KW-1133">Transmembrane helix</keyword>
<dbReference type="OrthoDB" id="10021397at2759"/>
<dbReference type="PROSITE" id="PS50850">
    <property type="entry name" value="MFS"/>
    <property type="match status" value="1"/>
</dbReference>
<feature type="transmembrane region" description="Helical" evidence="8">
    <location>
        <begin position="162"/>
        <end position="183"/>
    </location>
</feature>
<dbReference type="RefSeq" id="XP_037170282.1">
    <property type="nucleotide sequence ID" value="XM_037302775.1"/>
</dbReference>
<evidence type="ECO:0000256" key="3">
    <source>
        <dbReference type="ARBA" id="ARBA00022448"/>
    </source>
</evidence>
<comment type="subcellular location">
    <subcellularLocation>
        <location evidence="1">Membrane</location>
        <topology evidence="1">Multi-pass membrane protein</topology>
    </subcellularLocation>
</comment>
<dbReference type="GO" id="GO:0022857">
    <property type="term" value="F:transmembrane transporter activity"/>
    <property type="evidence" value="ECO:0007669"/>
    <property type="project" value="InterPro"/>
</dbReference>
<feature type="compositionally biased region" description="Polar residues" evidence="7">
    <location>
        <begin position="17"/>
        <end position="29"/>
    </location>
</feature>
<evidence type="ECO:0000313" key="10">
    <source>
        <dbReference type="EMBL" id="KAF6241034.1"/>
    </source>
</evidence>
<feature type="transmembrane region" description="Helical" evidence="8">
    <location>
        <begin position="467"/>
        <end position="490"/>
    </location>
</feature>
<keyword evidence="11" id="KW-1185">Reference proteome</keyword>
<feature type="transmembrane region" description="Helical" evidence="8">
    <location>
        <begin position="404"/>
        <end position="422"/>
    </location>
</feature>
<feature type="transmembrane region" description="Helical" evidence="8">
    <location>
        <begin position="544"/>
        <end position="562"/>
    </location>
</feature>
<proteinExistence type="inferred from homology"/>
<evidence type="ECO:0000256" key="8">
    <source>
        <dbReference type="SAM" id="Phobius"/>
    </source>
</evidence>
<feature type="transmembrane region" description="Helical" evidence="8">
    <location>
        <begin position="69"/>
        <end position="87"/>
    </location>
</feature>
<evidence type="ECO:0000256" key="4">
    <source>
        <dbReference type="ARBA" id="ARBA00022692"/>
    </source>
</evidence>
<feature type="transmembrane region" description="Helical" evidence="8">
    <location>
        <begin position="372"/>
        <end position="392"/>
    </location>
</feature>
<keyword evidence="6 8" id="KW-0472">Membrane</keyword>
<keyword evidence="4 8" id="KW-0812">Transmembrane</keyword>
<evidence type="ECO:0000313" key="11">
    <source>
        <dbReference type="Proteomes" id="UP000578531"/>
    </source>
</evidence>
<sequence>MSDSPLHNEKTVERSPNDTQSDAGKQSLNDVDPNAEESSPRNLHGVKVTRPHMSGTILDHSNVTYDHQWLMTITAILSTTLLFSLDTTIVANVQPSIIKEFGEVSKLSWLGTAFALGSASTILPWSKAYGVLNVKWLYISHVIVFETGSALCGGAPDMNALIVGRAIAGFGASGMYVGCLTYVSILTTVQERPIYMGLIGLVWGLGTILGPVIGGAFIDSNATWRWAFYINLVVGAVFAPVYLFLLPSLDLQKDVPLRQRLVRNFDWLGNLFFIGGICCFTLAITFGGSLFSWSSASEIALWVVAGVLFLVFCLTQAFHPLVNAQHKLYPTIFLRRPVMVMLQLAVFMSSVSLLIPVYYIPLFYQFAKGSSALGSAVHLLPFVIMVVVFVIINGSLMAKLGYYMPWYLFGGALVLIGSALMYTVTATTLTSAVYGYTVLIGAGAGSFLQAGFSVTQALLEPEEITDAVGFMSFGQSIGIVISLAIAGAIFQNRAVSNVVSILPGVDISGLRSAITGTDSAYFASLSPAERGSVTEGIVKALGDVYVVVIVAGATVILLAVFLPKTKLFTSG</sequence>
<evidence type="ECO:0000259" key="9">
    <source>
        <dbReference type="PROSITE" id="PS50850"/>
    </source>
</evidence>
<protein>
    <recommendedName>
        <fullName evidence="9">Major facilitator superfamily (MFS) profile domain-containing protein</fullName>
    </recommendedName>
</protein>
<feature type="transmembrane region" description="Helical" evidence="8">
    <location>
        <begin position="224"/>
        <end position="246"/>
    </location>
</feature>
<dbReference type="GO" id="GO:0005886">
    <property type="term" value="C:plasma membrane"/>
    <property type="evidence" value="ECO:0007669"/>
    <property type="project" value="TreeGrafter"/>
</dbReference>
<comment type="similarity">
    <text evidence="2">Belongs to the major facilitator superfamily. TCR/Tet family.</text>
</comment>
<dbReference type="Pfam" id="PF07690">
    <property type="entry name" value="MFS_1"/>
    <property type="match status" value="1"/>
</dbReference>
<dbReference type="SUPFAM" id="SSF103473">
    <property type="entry name" value="MFS general substrate transporter"/>
    <property type="match status" value="1"/>
</dbReference>
<feature type="transmembrane region" description="Helical" evidence="8">
    <location>
        <begin position="299"/>
        <end position="318"/>
    </location>
</feature>
<dbReference type="PANTHER" id="PTHR23501">
    <property type="entry name" value="MAJOR FACILITATOR SUPERFAMILY"/>
    <property type="match status" value="1"/>
</dbReference>
<name>A0A8H6G5N9_9LECA</name>
<dbReference type="InterPro" id="IPR036259">
    <property type="entry name" value="MFS_trans_sf"/>
</dbReference>
<evidence type="ECO:0000256" key="5">
    <source>
        <dbReference type="ARBA" id="ARBA00022989"/>
    </source>
</evidence>
<dbReference type="Proteomes" id="UP000578531">
    <property type="component" value="Unassembled WGS sequence"/>
</dbReference>
<dbReference type="EMBL" id="JACCJC010000002">
    <property type="protein sequence ID" value="KAF6241034.1"/>
    <property type="molecule type" value="Genomic_DNA"/>
</dbReference>
<comment type="caution">
    <text evidence="10">The sequence shown here is derived from an EMBL/GenBank/DDBJ whole genome shotgun (WGS) entry which is preliminary data.</text>
</comment>